<organism evidence="2 3">
    <name type="scientific">Dielma fastidiosa</name>
    <dbReference type="NCBI Taxonomy" id="1034346"/>
    <lineage>
        <taxon>Bacteria</taxon>
        <taxon>Bacillati</taxon>
        <taxon>Bacillota</taxon>
        <taxon>Erysipelotrichia</taxon>
        <taxon>Erysipelotrichales</taxon>
        <taxon>Erysipelotrichaceae</taxon>
        <taxon>Dielma</taxon>
    </lineage>
</organism>
<reference evidence="2 3" key="1">
    <citation type="submission" date="2018-05" db="EMBL/GenBank/DDBJ databases">
        <title>Genomic Encyclopedia of Type Strains, Phase IV (KMG-IV): sequencing the most valuable type-strain genomes for metagenomic binning, comparative biology and taxonomic classification.</title>
        <authorList>
            <person name="Goeker M."/>
        </authorList>
    </citation>
    <scope>NUCLEOTIDE SEQUENCE [LARGE SCALE GENOMIC DNA]</scope>
    <source>
        <strain evidence="2 3">JC118</strain>
    </source>
</reference>
<keyword evidence="3" id="KW-1185">Reference proteome</keyword>
<reference evidence="1" key="2">
    <citation type="submission" date="2022-03" db="EMBL/GenBank/DDBJ databases">
        <title>First case of bacteraemia caused by Dielma fastidiosa in a patient hospitalised with diverticulitis.</title>
        <authorList>
            <person name="Forman-Ankjaer B."/>
            <person name="Hvid-Jensen F."/>
            <person name="Kobel C.M."/>
            <person name="Greve T."/>
        </authorList>
    </citation>
    <scope>NUCLEOTIDE SEQUENCE</scope>
    <source>
        <strain evidence="1">AUH_DF_2021</strain>
    </source>
</reference>
<dbReference type="Proteomes" id="UP001276902">
    <property type="component" value="Unassembled WGS sequence"/>
</dbReference>
<name>A0A318KJZ9_9FIRM</name>
<accession>A0A318KJZ9</accession>
<dbReference type="AlphaFoldDB" id="A0A318KJZ9"/>
<gene>
    <name evidence="2" type="ORF">DES51_113134</name>
    <name evidence="1" type="ORF">MQE39_08070</name>
</gene>
<proteinExistence type="predicted"/>
<comment type="caution">
    <text evidence="2">The sequence shown here is derived from an EMBL/GenBank/DDBJ whole genome shotgun (WGS) entry which is preliminary data.</text>
</comment>
<dbReference type="GeneID" id="94442678"/>
<dbReference type="EMBL" id="QJKH01000013">
    <property type="protein sequence ID" value="PXX76938.1"/>
    <property type="molecule type" value="Genomic_DNA"/>
</dbReference>
<dbReference type="Proteomes" id="UP000247612">
    <property type="component" value="Unassembled WGS sequence"/>
</dbReference>
<evidence type="ECO:0000313" key="1">
    <source>
        <dbReference type="EMBL" id="MDY5168071.1"/>
    </source>
</evidence>
<evidence type="ECO:0000313" key="3">
    <source>
        <dbReference type="Proteomes" id="UP000247612"/>
    </source>
</evidence>
<dbReference type="RefSeq" id="WP_022939722.1">
    <property type="nucleotide sequence ID" value="NZ_BAABZA010000001.1"/>
</dbReference>
<dbReference type="STRING" id="1034346.GCA_000313565_03443"/>
<sequence>MNKSLMTLLCGIGIGVLVGYCKESEIDELCYKGRRAKKQMMRNLHSVQEYLD</sequence>
<evidence type="ECO:0000313" key="2">
    <source>
        <dbReference type="EMBL" id="PXX76938.1"/>
    </source>
</evidence>
<dbReference type="EMBL" id="JALDAW010000011">
    <property type="protein sequence ID" value="MDY5168071.1"/>
    <property type="molecule type" value="Genomic_DNA"/>
</dbReference>
<protein>
    <submittedName>
        <fullName evidence="2">Uncharacterized protein</fullName>
    </submittedName>
</protein>